<reference evidence="1 2" key="1">
    <citation type="journal article" date="2018" name="Front. Plant Sci.">
        <title>Red Clover (Trifolium pratense) and Zigzag Clover (T. medium) - A Picture of Genomic Similarities and Differences.</title>
        <authorList>
            <person name="Dluhosova J."/>
            <person name="Istvanek J."/>
            <person name="Nedelnik J."/>
            <person name="Repkova J."/>
        </authorList>
    </citation>
    <scope>NUCLEOTIDE SEQUENCE [LARGE SCALE GENOMIC DNA]</scope>
    <source>
        <strain evidence="2">cv. 10/8</strain>
        <tissue evidence="1">Leaf</tissue>
    </source>
</reference>
<evidence type="ECO:0000313" key="1">
    <source>
        <dbReference type="EMBL" id="MCI86112.1"/>
    </source>
</evidence>
<comment type="caution">
    <text evidence="1">The sequence shown here is derived from an EMBL/GenBank/DDBJ whole genome shotgun (WGS) entry which is preliminary data.</text>
</comment>
<proteinExistence type="predicted"/>
<dbReference type="AlphaFoldDB" id="A0A392VF69"/>
<protein>
    <submittedName>
        <fullName evidence="1">Uncharacterized protein</fullName>
    </submittedName>
</protein>
<feature type="non-terminal residue" evidence="1">
    <location>
        <position position="1"/>
    </location>
</feature>
<dbReference type="Proteomes" id="UP000265520">
    <property type="component" value="Unassembled WGS sequence"/>
</dbReference>
<keyword evidence="2" id="KW-1185">Reference proteome</keyword>
<sequence>AEVVQSLLEQLESVERACP</sequence>
<accession>A0A392VF69</accession>
<evidence type="ECO:0000313" key="2">
    <source>
        <dbReference type="Proteomes" id="UP000265520"/>
    </source>
</evidence>
<name>A0A392VF69_9FABA</name>
<organism evidence="1 2">
    <name type="scientific">Trifolium medium</name>
    <dbReference type="NCBI Taxonomy" id="97028"/>
    <lineage>
        <taxon>Eukaryota</taxon>
        <taxon>Viridiplantae</taxon>
        <taxon>Streptophyta</taxon>
        <taxon>Embryophyta</taxon>
        <taxon>Tracheophyta</taxon>
        <taxon>Spermatophyta</taxon>
        <taxon>Magnoliopsida</taxon>
        <taxon>eudicotyledons</taxon>
        <taxon>Gunneridae</taxon>
        <taxon>Pentapetalae</taxon>
        <taxon>rosids</taxon>
        <taxon>fabids</taxon>
        <taxon>Fabales</taxon>
        <taxon>Fabaceae</taxon>
        <taxon>Papilionoideae</taxon>
        <taxon>50 kb inversion clade</taxon>
        <taxon>NPAAA clade</taxon>
        <taxon>Hologalegina</taxon>
        <taxon>IRL clade</taxon>
        <taxon>Trifolieae</taxon>
        <taxon>Trifolium</taxon>
    </lineage>
</organism>
<dbReference type="EMBL" id="LXQA011132012">
    <property type="protein sequence ID" value="MCI86112.1"/>
    <property type="molecule type" value="Genomic_DNA"/>
</dbReference>